<dbReference type="InterPro" id="IPR003526">
    <property type="entry name" value="MECDP_synthase"/>
</dbReference>
<evidence type="ECO:0000256" key="4">
    <source>
        <dbReference type="ARBA" id="ARBA00012579"/>
    </source>
</evidence>
<sequence>MMRVGLGYDVHPLVVGVPCMIGGVEIPHKKGLQGYSDGDVLLHAISDALLGAIGGGDIGRHFKEGDPRWKGISSLKLLERVSMMLSEKGWRTINCDCVVIAEAPKIAPYAEEMQKKIARALATRPEDINIKASTHDRLGFIGQEEGIAAQAICLLHSSMVEHVSDN</sequence>
<evidence type="ECO:0000256" key="1">
    <source>
        <dbReference type="ARBA" id="ARBA00000200"/>
    </source>
</evidence>
<dbReference type="UniPathway" id="UPA00056">
    <property type="reaction ID" value="UER00095"/>
</dbReference>
<evidence type="ECO:0000256" key="7">
    <source>
        <dbReference type="ARBA" id="ARBA00023239"/>
    </source>
</evidence>
<comment type="cofactor">
    <cofactor evidence="2">
        <name>a divalent metal cation</name>
        <dbReference type="ChEBI" id="CHEBI:60240"/>
    </cofactor>
</comment>
<dbReference type="CDD" id="cd00554">
    <property type="entry name" value="MECDP_synthase"/>
    <property type="match status" value="1"/>
</dbReference>
<comment type="catalytic activity">
    <reaction evidence="1">
        <text>4-CDP-2-C-methyl-D-erythritol 2-phosphate = 2-C-methyl-D-erythritol 2,4-cyclic diphosphate + CMP</text>
        <dbReference type="Rhea" id="RHEA:23864"/>
        <dbReference type="ChEBI" id="CHEBI:57919"/>
        <dbReference type="ChEBI" id="CHEBI:58483"/>
        <dbReference type="ChEBI" id="CHEBI:60377"/>
        <dbReference type="EC" id="4.6.1.12"/>
    </reaction>
</comment>
<dbReference type="GO" id="GO:0016114">
    <property type="term" value="P:terpenoid biosynthetic process"/>
    <property type="evidence" value="ECO:0007669"/>
    <property type="project" value="InterPro"/>
</dbReference>
<dbReference type="SUPFAM" id="SSF69765">
    <property type="entry name" value="IpsF-like"/>
    <property type="match status" value="1"/>
</dbReference>
<dbReference type="Gene3D" id="3.30.1330.50">
    <property type="entry name" value="2-C-methyl-D-erythritol 2,4-cyclodiphosphate synthase"/>
    <property type="match status" value="1"/>
</dbReference>
<dbReference type="FunFam" id="3.30.1330.50:FF:000003">
    <property type="entry name" value="2-C-methyl-D-erythritol 2,4-cyclodiphosphate synthase"/>
    <property type="match status" value="1"/>
</dbReference>
<reference evidence="9" key="1">
    <citation type="submission" date="2018-06" db="EMBL/GenBank/DDBJ databases">
        <authorList>
            <person name="Zhirakovskaya E."/>
        </authorList>
    </citation>
    <scope>NUCLEOTIDE SEQUENCE</scope>
</reference>
<dbReference type="GO" id="GO:0046872">
    <property type="term" value="F:metal ion binding"/>
    <property type="evidence" value="ECO:0007669"/>
    <property type="project" value="UniProtKB-KW"/>
</dbReference>
<organism evidence="9">
    <name type="scientific">hydrothermal vent metagenome</name>
    <dbReference type="NCBI Taxonomy" id="652676"/>
    <lineage>
        <taxon>unclassified sequences</taxon>
        <taxon>metagenomes</taxon>
        <taxon>ecological metagenomes</taxon>
    </lineage>
</organism>
<proteinExistence type="inferred from homology"/>
<dbReference type="GO" id="GO:0019288">
    <property type="term" value="P:isopentenyl diphosphate biosynthetic process, methylerythritol 4-phosphate pathway"/>
    <property type="evidence" value="ECO:0007669"/>
    <property type="project" value="UniProtKB-UniPathway"/>
</dbReference>
<keyword evidence="7 9" id="KW-0456">Lyase</keyword>
<comment type="pathway">
    <text evidence="3">Isoprenoid biosynthesis; isopentenyl diphosphate biosynthesis via DXP pathway; isopentenyl diphosphate from 1-deoxy-D-xylulose 5-phosphate: step 4/6.</text>
</comment>
<dbReference type="EMBL" id="UOGF01000035">
    <property type="protein sequence ID" value="VAX28106.1"/>
    <property type="molecule type" value="Genomic_DNA"/>
</dbReference>
<evidence type="ECO:0000259" key="8">
    <source>
        <dbReference type="Pfam" id="PF02542"/>
    </source>
</evidence>
<dbReference type="PROSITE" id="PS01350">
    <property type="entry name" value="ISPF"/>
    <property type="match status" value="1"/>
</dbReference>
<evidence type="ECO:0000313" key="9">
    <source>
        <dbReference type="EMBL" id="VAX28106.1"/>
    </source>
</evidence>
<evidence type="ECO:0000256" key="6">
    <source>
        <dbReference type="ARBA" id="ARBA00023229"/>
    </source>
</evidence>
<evidence type="ECO:0000256" key="2">
    <source>
        <dbReference type="ARBA" id="ARBA00001968"/>
    </source>
</evidence>
<dbReference type="NCBIfam" id="TIGR00151">
    <property type="entry name" value="ispF"/>
    <property type="match status" value="1"/>
</dbReference>
<gene>
    <name evidence="9" type="ORF">MNBD_NITROSPIRAE01-2321</name>
</gene>
<keyword evidence="6" id="KW-0414">Isoprene biosynthesis</keyword>
<protein>
    <recommendedName>
        <fullName evidence="4">2-C-methyl-D-erythritol 2,4-cyclodiphosphate synthase</fullName>
        <ecNumber evidence="4">4.6.1.12</ecNumber>
    </recommendedName>
</protein>
<dbReference type="PANTHER" id="PTHR43181:SF1">
    <property type="entry name" value="2-C-METHYL-D-ERYTHRITOL 2,4-CYCLODIPHOSPHATE SYNTHASE, CHLOROPLASTIC"/>
    <property type="match status" value="1"/>
</dbReference>
<dbReference type="PANTHER" id="PTHR43181">
    <property type="entry name" value="2-C-METHYL-D-ERYTHRITOL 2,4-CYCLODIPHOSPHATE SYNTHASE, CHLOROPLASTIC"/>
    <property type="match status" value="1"/>
</dbReference>
<keyword evidence="5" id="KW-0479">Metal-binding</keyword>
<evidence type="ECO:0000256" key="3">
    <source>
        <dbReference type="ARBA" id="ARBA00004709"/>
    </source>
</evidence>
<dbReference type="InterPro" id="IPR036571">
    <property type="entry name" value="MECDP_synthase_sf"/>
</dbReference>
<feature type="domain" description="2-C-methyl-D-erythritol 2,4-cyclodiphosphate synthase" evidence="8">
    <location>
        <begin position="2"/>
        <end position="155"/>
    </location>
</feature>
<dbReference type="HAMAP" id="MF_00107">
    <property type="entry name" value="IspF"/>
    <property type="match status" value="1"/>
</dbReference>
<dbReference type="EC" id="4.6.1.12" evidence="4"/>
<name>A0A3B1CCB7_9ZZZZ</name>
<dbReference type="Pfam" id="PF02542">
    <property type="entry name" value="YgbB"/>
    <property type="match status" value="1"/>
</dbReference>
<dbReference type="AlphaFoldDB" id="A0A3B1CCB7"/>
<evidence type="ECO:0000256" key="5">
    <source>
        <dbReference type="ARBA" id="ARBA00022723"/>
    </source>
</evidence>
<dbReference type="GO" id="GO:0008685">
    <property type="term" value="F:2-C-methyl-D-erythritol 2,4-cyclodiphosphate synthase activity"/>
    <property type="evidence" value="ECO:0007669"/>
    <property type="project" value="UniProtKB-EC"/>
</dbReference>
<accession>A0A3B1CCB7</accession>
<dbReference type="InterPro" id="IPR020555">
    <property type="entry name" value="MECDP_synthase_CS"/>
</dbReference>